<gene>
    <name evidence="2" type="ORF">NLU13_4130</name>
</gene>
<dbReference type="InterPro" id="IPR012349">
    <property type="entry name" value="Split_barrel_FMN-bd"/>
</dbReference>
<dbReference type="AlphaFoldDB" id="A0AA39GIB4"/>
<evidence type="ECO:0000313" key="2">
    <source>
        <dbReference type="EMBL" id="KAK0387885.1"/>
    </source>
</evidence>
<evidence type="ECO:0000313" key="3">
    <source>
        <dbReference type="Proteomes" id="UP001175261"/>
    </source>
</evidence>
<dbReference type="GO" id="GO:0005737">
    <property type="term" value="C:cytoplasm"/>
    <property type="evidence" value="ECO:0007669"/>
    <property type="project" value="TreeGrafter"/>
</dbReference>
<feature type="domain" description="Pyridoxamine 5'-phosphate oxidase N-terminal" evidence="1">
    <location>
        <begin position="24"/>
        <end position="164"/>
    </location>
</feature>
<comment type="caution">
    <text evidence="2">The sequence shown here is derived from an EMBL/GenBank/DDBJ whole genome shotgun (WGS) entry which is preliminary data.</text>
</comment>
<organism evidence="2 3">
    <name type="scientific">Sarocladium strictum</name>
    <name type="common">Black bundle disease fungus</name>
    <name type="synonym">Acremonium strictum</name>
    <dbReference type="NCBI Taxonomy" id="5046"/>
    <lineage>
        <taxon>Eukaryota</taxon>
        <taxon>Fungi</taxon>
        <taxon>Dikarya</taxon>
        <taxon>Ascomycota</taxon>
        <taxon>Pezizomycotina</taxon>
        <taxon>Sordariomycetes</taxon>
        <taxon>Hypocreomycetidae</taxon>
        <taxon>Hypocreales</taxon>
        <taxon>Sarocladiaceae</taxon>
        <taxon>Sarocladium</taxon>
    </lineage>
</organism>
<dbReference type="PANTHER" id="PTHR28040:SF1">
    <property type="entry name" value="PYRIDOXAMINE 5'-PHOSPHATE OXIDASE YLR456W HOMOLOG-RELATED"/>
    <property type="match status" value="1"/>
</dbReference>
<sequence length="225" mass="23888">MDKIPLNYEASEGDCNKQNVTTLPPEVIQCLENARFLHLATCSDNVPHVSLMNYTYLPSSPYSPSPVIVMTTNAASRKITNIVSNPAVSLLVHDWVSHRPPTHGRRLSGGSPPPEAPSSLASLLLNLNTAAVSSISATIGGAARLAPAGSEEERFLKEQHLENNTYDEATGGNAGQQQSSELLANGDDVKVIVVDIKDVRISDYKGNVRDLALVSEGAGMVNGAS</sequence>
<dbReference type="PANTHER" id="PTHR28040">
    <property type="entry name" value="PYRIDOXAMINE 5'-PHOSPHATE OXIDASE YLR456W HOMOLOG-RELATED"/>
    <property type="match status" value="1"/>
</dbReference>
<proteinExistence type="predicted"/>
<dbReference type="GO" id="GO:0005634">
    <property type="term" value="C:nucleus"/>
    <property type="evidence" value="ECO:0007669"/>
    <property type="project" value="TreeGrafter"/>
</dbReference>
<name>A0AA39GIB4_SARSR</name>
<dbReference type="Pfam" id="PF01243">
    <property type="entry name" value="PNPOx_N"/>
    <property type="match status" value="1"/>
</dbReference>
<evidence type="ECO:0000259" key="1">
    <source>
        <dbReference type="Pfam" id="PF01243"/>
    </source>
</evidence>
<dbReference type="Gene3D" id="2.30.110.10">
    <property type="entry name" value="Electron Transport, Fmn-binding Protein, Chain A"/>
    <property type="match status" value="1"/>
</dbReference>
<protein>
    <recommendedName>
        <fullName evidence="1">Pyridoxamine 5'-phosphate oxidase N-terminal domain-containing protein</fullName>
    </recommendedName>
</protein>
<dbReference type="InterPro" id="IPR011576">
    <property type="entry name" value="Pyridox_Oxase_N"/>
</dbReference>
<dbReference type="Proteomes" id="UP001175261">
    <property type="component" value="Unassembled WGS sequence"/>
</dbReference>
<accession>A0AA39GIB4</accession>
<dbReference type="InterPro" id="IPR052841">
    <property type="entry name" value="PMP_oxidase-like"/>
</dbReference>
<dbReference type="SUPFAM" id="SSF50475">
    <property type="entry name" value="FMN-binding split barrel"/>
    <property type="match status" value="1"/>
</dbReference>
<keyword evidence="3" id="KW-1185">Reference proteome</keyword>
<dbReference type="EMBL" id="JAPDFR010000003">
    <property type="protein sequence ID" value="KAK0387885.1"/>
    <property type="molecule type" value="Genomic_DNA"/>
</dbReference>
<reference evidence="2" key="1">
    <citation type="submission" date="2022-10" db="EMBL/GenBank/DDBJ databases">
        <title>Determination and structural analysis of whole genome sequence of Sarocladium strictum F4-1.</title>
        <authorList>
            <person name="Hu L."/>
            <person name="Jiang Y."/>
        </authorList>
    </citation>
    <scope>NUCLEOTIDE SEQUENCE</scope>
    <source>
        <strain evidence="2">F4-1</strain>
    </source>
</reference>